<accession>H8GL00</accession>
<organism evidence="9 10">
    <name type="scientific">Methylomicrobium album BG8</name>
    <dbReference type="NCBI Taxonomy" id="686340"/>
    <lineage>
        <taxon>Bacteria</taxon>
        <taxon>Pseudomonadati</taxon>
        <taxon>Pseudomonadota</taxon>
        <taxon>Gammaproteobacteria</taxon>
        <taxon>Methylococcales</taxon>
        <taxon>Methylococcaceae</taxon>
        <taxon>Methylomicrobium</taxon>
    </lineage>
</organism>
<feature type="binding site" evidence="7">
    <location>
        <position position="195"/>
    </location>
    <ligand>
        <name>Zn(2+)</name>
        <dbReference type="ChEBI" id="CHEBI:29105"/>
    </ligand>
</feature>
<dbReference type="GO" id="GO:0140911">
    <property type="term" value="F:pore-forming activity"/>
    <property type="evidence" value="ECO:0007669"/>
    <property type="project" value="InterPro"/>
</dbReference>
<dbReference type="eggNOG" id="COG1272">
    <property type="taxonomic scope" value="Bacteria"/>
</dbReference>
<evidence type="ECO:0000256" key="1">
    <source>
        <dbReference type="ARBA" id="ARBA00004651"/>
    </source>
</evidence>
<feature type="transmembrane region" description="Helical" evidence="8">
    <location>
        <begin position="168"/>
        <end position="187"/>
    </location>
</feature>
<evidence type="ECO:0000256" key="8">
    <source>
        <dbReference type="SAM" id="Phobius"/>
    </source>
</evidence>
<dbReference type="HOGENOM" id="CLU_051078_1_0_6"/>
<feature type="transmembrane region" description="Helical" evidence="8">
    <location>
        <begin position="113"/>
        <end position="132"/>
    </location>
</feature>
<keyword evidence="6 8" id="KW-0472">Membrane</keyword>
<dbReference type="Proteomes" id="UP000005090">
    <property type="component" value="Chromosome"/>
</dbReference>
<dbReference type="InterPro" id="IPR004254">
    <property type="entry name" value="AdipoR/HlyIII-related"/>
</dbReference>
<dbReference type="NCBIfam" id="TIGR01065">
    <property type="entry name" value="hlyIII"/>
    <property type="match status" value="1"/>
</dbReference>
<proteinExistence type="inferred from homology"/>
<keyword evidence="5 8" id="KW-1133">Transmembrane helix</keyword>
<dbReference type="AlphaFoldDB" id="H8GL00"/>
<feature type="transmembrane region" description="Helical" evidence="8">
    <location>
        <begin position="50"/>
        <end position="68"/>
    </location>
</feature>
<evidence type="ECO:0000256" key="7">
    <source>
        <dbReference type="PIRSR" id="PIRSR604254-1"/>
    </source>
</evidence>
<reference evidence="9 10" key="1">
    <citation type="journal article" date="2013" name="Genome Announc.">
        <title>Genome Sequence of the Obligate Gammaproteobacterial Methanotroph Methylomicrobium album Strain BG8.</title>
        <authorList>
            <person name="Kits K.D."/>
            <person name="Kalyuzhnaya M.G."/>
            <person name="Klotz M.G."/>
            <person name="Jetten M.S."/>
            <person name="Op den Camp H.J."/>
            <person name="Vuilleumier S."/>
            <person name="Bringel F."/>
            <person name="Dispirito A.A."/>
            <person name="Murrell J.C."/>
            <person name="Bruce D."/>
            <person name="Cheng J.F."/>
            <person name="Copeland A."/>
            <person name="Goodwin L."/>
            <person name="Hauser L."/>
            <person name="Lajus A."/>
            <person name="Land M.L."/>
            <person name="Lapidus A."/>
            <person name="Lucas S."/>
            <person name="Medigue C."/>
            <person name="Pitluck S."/>
            <person name="Woyke T."/>
            <person name="Zeytun A."/>
            <person name="Stein L.Y."/>
        </authorList>
    </citation>
    <scope>NUCLEOTIDE SEQUENCE [LARGE SCALE GENOMIC DNA]</scope>
    <source>
        <strain evidence="9 10">BG8</strain>
    </source>
</reference>
<dbReference type="STRING" id="686340.Metal_2789"/>
<protein>
    <submittedName>
        <fullName evidence="9">Channel protein, hemolysin III family</fullName>
    </submittedName>
</protein>
<evidence type="ECO:0000313" key="10">
    <source>
        <dbReference type="Proteomes" id="UP000005090"/>
    </source>
</evidence>
<name>H8GL00_METAL</name>
<keyword evidence="7" id="KW-0862">Zinc</keyword>
<keyword evidence="4 8" id="KW-0812">Transmembrane</keyword>
<evidence type="ECO:0000256" key="3">
    <source>
        <dbReference type="ARBA" id="ARBA00022475"/>
    </source>
</evidence>
<evidence type="ECO:0000256" key="5">
    <source>
        <dbReference type="ARBA" id="ARBA00022989"/>
    </source>
</evidence>
<evidence type="ECO:0000256" key="6">
    <source>
        <dbReference type="ARBA" id="ARBA00023136"/>
    </source>
</evidence>
<feature type="transmembrane region" description="Helical" evidence="8">
    <location>
        <begin position="144"/>
        <end position="162"/>
    </location>
</feature>
<feature type="binding site" evidence="7">
    <location>
        <position position="72"/>
    </location>
    <ligand>
        <name>Zn(2+)</name>
        <dbReference type="ChEBI" id="CHEBI:29105"/>
    </ligand>
</feature>
<evidence type="ECO:0000256" key="4">
    <source>
        <dbReference type="ARBA" id="ARBA00022692"/>
    </source>
</evidence>
<dbReference type="Pfam" id="PF03006">
    <property type="entry name" value="HlyIII"/>
    <property type="match status" value="1"/>
</dbReference>
<sequence>MRKLFSAPTREQSRLEEIANSISHGLGLVGALLGTPLLILQAARHGNSKLIIGASLFSASMVLLYFLSTLYHALPTGKAKHLFRASEQAAIFIFIASTYTPFTLGVLHGAWGWTLLGLIWGLATIGAAMVIFNKMLHLMIPTSLYLLMGWLIVIAFDPLFAVVPESGVRLLIAGGVAYTVGVAFLVTDSYLKYGHLIWHLCVIAGTSCHYFAVLWYAV</sequence>
<comment type="subcellular location">
    <subcellularLocation>
        <location evidence="1">Cell membrane</location>
        <topology evidence="1">Multi-pass membrane protein</topology>
    </subcellularLocation>
</comment>
<dbReference type="PANTHER" id="PTHR20855">
    <property type="entry name" value="ADIPOR/PROGESTIN RECEPTOR-RELATED"/>
    <property type="match status" value="1"/>
</dbReference>
<dbReference type="GO" id="GO:0005886">
    <property type="term" value="C:plasma membrane"/>
    <property type="evidence" value="ECO:0007669"/>
    <property type="project" value="UniProtKB-SubCell"/>
</dbReference>
<dbReference type="GO" id="GO:0046872">
    <property type="term" value="F:metal ion binding"/>
    <property type="evidence" value="ECO:0007669"/>
    <property type="project" value="UniProtKB-KW"/>
</dbReference>
<keyword evidence="3" id="KW-1003">Cell membrane</keyword>
<feature type="transmembrane region" description="Helical" evidence="8">
    <location>
        <begin position="89"/>
        <end position="107"/>
    </location>
</feature>
<comment type="similarity">
    <text evidence="2">Belongs to the UPF0073 (Hly-III) family.</text>
</comment>
<evidence type="ECO:0000256" key="2">
    <source>
        <dbReference type="ARBA" id="ARBA00008488"/>
    </source>
</evidence>
<gene>
    <name evidence="9" type="ORF">Metal_2789</name>
</gene>
<keyword evidence="10" id="KW-1185">Reference proteome</keyword>
<dbReference type="EMBL" id="CM001475">
    <property type="protein sequence ID" value="EIC30481.1"/>
    <property type="molecule type" value="Genomic_DNA"/>
</dbReference>
<feature type="transmembrane region" description="Helical" evidence="8">
    <location>
        <begin position="196"/>
        <end position="217"/>
    </location>
</feature>
<dbReference type="InterPro" id="IPR005744">
    <property type="entry name" value="Hy-lIII"/>
</dbReference>
<feature type="transmembrane region" description="Helical" evidence="8">
    <location>
        <begin position="21"/>
        <end position="44"/>
    </location>
</feature>
<feature type="binding site" evidence="7">
    <location>
        <position position="199"/>
    </location>
    <ligand>
        <name>Zn(2+)</name>
        <dbReference type="ChEBI" id="CHEBI:29105"/>
    </ligand>
</feature>
<keyword evidence="7" id="KW-0479">Metal-binding</keyword>
<dbReference type="RefSeq" id="WP_005373108.1">
    <property type="nucleotide sequence ID" value="NZ_CM001475.1"/>
</dbReference>
<evidence type="ECO:0000313" key="9">
    <source>
        <dbReference type="EMBL" id="EIC30481.1"/>
    </source>
</evidence>
<dbReference type="PANTHER" id="PTHR20855:SF3">
    <property type="entry name" value="LD03007P"/>
    <property type="match status" value="1"/>
</dbReference>